<dbReference type="EMBL" id="MLJW01008982">
    <property type="protein sequence ID" value="OIQ63470.1"/>
    <property type="molecule type" value="Genomic_DNA"/>
</dbReference>
<dbReference type="SUPFAM" id="SSF55811">
    <property type="entry name" value="Nudix"/>
    <property type="match status" value="1"/>
</dbReference>
<evidence type="ECO:0000259" key="1">
    <source>
        <dbReference type="PROSITE" id="PS51462"/>
    </source>
</evidence>
<protein>
    <recommendedName>
        <fullName evidence="1">Nudix hydrolase domain-containing protein</fullName>
    </recommendedName>
</protein>
<evidence type="ECO:0000313" key="2">
    <source>
        <dbReference type="EMBL" id="OIQ63470.1"/>
    </source>
</evidence>
<dbReference type="PROSITE" id="PS51462">
    <property type="entry name" value="NUDIX"/>
    <property type="match status" value="1"/>
</dbReference>
<dbReference type="AlphaFoldDB" id="A0A1J5NXG8"/>
<proteinExistence type="predicted"/>
<dbReference type="PANTHER" id="PTHR13622:SF8">
    <property type="entry name" value="THIAMIN PYROPHOSPHOKINASE 1"/>
    <property type="match status" value="1"/>
</dbReference>
<dbReference type="InterPro" id="IPR015797">
    <property type="entry name" value="NUDIX_hydrolase-like_dom_sf"/>
</dbReference>
<reference evidence="2" key="1">
    <citation type="submission" date="2016-10" db="EMBL/GenBank/DDBJ databases">
        <title>Sequence of Gallionella enrichment culture.</title>
        <authorList>
            <person name="Poehlein A."/>
            <person name="Muehling M."/>
            <person name="Daniel R."/>
        </authorList>
    </citation>
    <scope>NUCLEOTIDE SEQUENCE</scope>
</reference>
<dbReference type="PANTHER" id="PTHR13622">
    <property type="entry name" value="THIAMIN PYROPHOSPHOKINASE"/>
    <property type="match status" value="1"/>
</dbReference>
<dbReference type="GO" id="GO:0044715">
    <property type="term" value="F:8-oxo-dGDP phosphatase activity"/>
    <property type="evidence" value="ECO:0007669"/>
    <property type="project" value="TreeGrafter"/>
</dbReference>
<dbReference type="Gene3D" id="3.90.79.10">
    <property type="entry name" value="Nucleoside Triphosphate Pyrophosphohydrolase"/>
    <property type="match status" value="1"/>
</dbReference>
<comment type="caution">
    <text evidence="2">The sequence shown here is derived from an EMBL/GenBank/DDBJ whole genome shotgun (WGS) entry which is preliminary data.</text>
</comment>
<organism evidence="2">
    <name type="scientific">mine drainage metagenome</name>
    <dbReference type="NCBI Taxonomy" id="410659"/>
    <lineage>
        <taxon>unclassified sequences</taxon>
        <taxon>metagenomes</taxon>
        <taxon>ecological metagenomes</taxon>
    </lineage>
</organism>
<sequence>MDKLLDPGKLDHIVAGGIPAGLGPRETLIKEAGEEASIPPSLAAGATQASTFGYAMERPEGLRRDWLYCYDLILPGDFVPTPADGEVESFELWPIERVADTVRTTDDFKFNVNLVLIDLLLRLGRIESADPP</sequence>
<dbReference type="CDD" id="cd03676">
    <property type="entry name" value="NUDIX_Tnr3_like"/>
    <property type="match status" value="1"/>
</dbReference>
<feature type="domain" description="Nudix hydrolase" evidence="1">
    <location>
        <begin position="1"/>
        <end position="118"/>
    </location>
</feature>
<gene>
    <name evidence="2" type="ORF">GALL_549880</name>
</gene>
<dbReference type="InterPro" id="IPR000086">
    <property type="entry name" value="NUDIX_hydrolase_dom"/>
</dbReference>
<name>A0A1J5NXG8_9ZZZZ</name>
<dbReference type="Pfam" id="PF00293">
    <property type="entry name" value="NUDIX"/>
    <property type="match status" value="1"/>
</dbReference>
<accession>A0A1J5NXG8</accession>